<dbReference type="Proteomes" id="UP000005435">
    <property type="component" value="Chromosome"/>
</dbReference>
<evidence type="ECO:0000259" key="1">
    <source>
        <dbReference type="Pfam" id="PF12674"/>
    </source>
</evidence>
<dbReference type="OrthoDB" id="9801008at2"/>
<dbReference type="Pfam" id="PF12674">
    <property type="entry name" value="Zn_ribbon_2"/>
    <property type="match status" value="1"/>
</dbReference>
<evidence type="ECO:0000313" key="3">
    <source>
        <dbReference type="Proteomes" id="UP000005435"/>
    </source>
</evidence>
<evidence type="ECO:0000313" key="2">
    <source>
        <dbReference type="EMBL" id="AEV70376.1"/>
    </source>
</evidence>
<feature type="domain" description="Putative zinc ribbon" evidence="1">
    <location>
        <begin position="3"/>
        <end position="77"/>
    </location>
</feature>
<gene>
    <name evidence="2" type="ordered locus">Clocl_3936</name>
</gene>
<name>G8M356_ACECE</name>
<dbReference type="eggNOG" id="ENOG50330N1">
    <property type="taxonomic scope" value="Bacteria"/>
</dbReference>
<keyword evidence="3" id="KW-1185">Reference proteome</keyword>
<protein>
    <recommendedName>
        <fullName evidence="1">Putative zinc ribbon domain-containing protein</fullName>
    </recommendedName>
</protein>
<dbReference type="STRING" id="720554.Clocl_3936"/>
<sequence length="81" mass="9318">MKTCIACGMPMEDISDFAANDPSKDYCVHCSRPDGEMQSFEEKRENLTQFIVKTQGFDVNAAQKVAENMMRKLPAWKKYFD</sequence>
<dbReference type="InterPro" id="IPR025868">
    <property type="entry name" value="Zn_ribbon_dom_put"/>
</dbReference>
<proteinExistence type="predicted"/>
<organism evidence="2 3">
    <name type="scientific">Acetivibrio clariflavus (strain DSM 19732 / NBRC 101661 / EBR45)</name>
    <name type="common">Clostridium clariflavum</name>
    <dbReference type="NCBI Taxonomy" id="720554"/>
    <lineage>
        <taxon>Bacteria</taxon>
        <taxon>Bacillati</taxon>
        <taxon>Bacillota</taxon>
        <taxon>Clostridia</taxon>
        <taxon>Eubacteriales</taxon>
        <taxon>Oscillospiraceae</taxon>
        <taxon>Acetivibrio</taxon>
    </lineage>
</organism>
<reference evidence="3" key="1">
    <citation type="submission" date="2011-12" db="EMBL/GenBank/DDBJ databases">
        <title>Complete sequence of Clostridium clariflavum DSM 19732.</title>
        <authorList>
            <consortium name="US DOE Joint Genome Institute"/>
            <person name="Lucas S."/>
            <person name="Han J."/>
            <person name="Lapidus A."/>
            <person name="Cheng J.-F."/>
            <person name="Goodwin L."/>
            <person name="Pitluck S."/>
            <person name="Peters L."/>
            <person name="Teshima H."/>
            <person name="Detter J.C."/>
            <person name="Han C."/>
            <person name="Tapia R."/>
            <person name="Land M."/>
            <person name="Hauser L."/>
            <person name="Kyrpides N."/>
            <person name="Ivanova N."/>
            <person name="Pagani I."/>
            <person name="Kitzmiller T."/>
            <person name="Lynd L."/>
            <person name="Izquierdo J."/>
            <person name="Woyke T."/>
        </authorList>
    </citation>
    <scope>NUCLEOTIDE SEQUENCE [LARGE SCALE GENOMIC DNA]</scope>
    <source>
        <strain evidence="3">DSM 19732 / NBRC 101661 / EBR45</strain>
    </source>
</reference>
<dbReference type="EMBL" id="CP003065">
    <property type="protein sequence ID" value="AEV70376.1"/>
    <property type="molecule type" value="Genomic_DNA"/>
</dbReference>
<dbReference type="AlphaFoldDB" id="G8M356"/>
<reference evidence="2 3" key="2">
    <citation type="journal article" date="2012" name="Stand. Genomic Sci.">
        <title>Complete Genome Sequence of Clostridium clariflavum DSM 19732.</title>
        <authorList>
            <person name="Izquierdo J.A."/>
            <person name="Goodwin L."/>
            <person name="Davenport K.W."/>
            <person name="Teshima H."/>
            <person name="Bruce D."/>
            <person name="Detter C."/>
            <person name="Tapia R."/>
            <person name="Han S."/>
            <person name="Land M."/>
            <person name="Hauser L."/>
            <person name="Jeffries C.D."/>
            <person name="Han J."/>
            <person name="Pitluck S."/>
            <person name="Nolan M."/>
            <person name="Chen A."/>
            <person name="Huntemann M."/>
            <person name="Mavromatis K."/>
            <person name="Mikhailova N."/>
            <person name="Liolios K."/>
            <person name="Woyke T."/>
            <person name="Lynd L.R."/>
        </authorList>
    </citation>
    <scope>NUCLEOTIDE SEQUENCE [LARGE SCALE GENOMIC DNA]</scope>
    <source>
        <strain evidence="3">DSM 19732 / NBRC 101661 / EBR45</strain>
    </source>
</reference>
<accession>G8M356</accession>
<dbReference type="HOGENOM" id="CLU_195219_0_0_9"/>
<dbReference type="RefSeq" id="WP_014256876.1">
    <property type="nucleotide sequence ID" value="NC_016627.1"/>
</dbReference>
<dbReference type="KEGG" id="ccl:Clocl_3936"/>